<name>A0A4R2RK35_9RHOB</name>
<keyword evidence="2" id="KW-1185">Reference proteome</keyword>
<sequence length="164" mass="18130">MLRARLWYGPTGHELSLDRVARYLRGPLACEVRSAQHRHTEGWVAQLDLRGPVSAALEIARDPQVAADADALARRLPSDVPPRLAERLAGCTARLEIYDALGAPPFLPATTMARSVLFPLAYGMDGYVEDVETGRLFYYPQPGDITAPNPLRRALEALITVLRR</sequence>
<evidence type="ECO:0000313" key="1">
    <source>
        <dbReference type="EMBL" id="TCP63264.1"/>
    </source>
</evidence>
<dbReference type="AlphaFoldDB" id="A0A4R2RK35"/>
<dbReference type="OrthoDB" id="7864767at2"/>
<comment type="caution">
    <text evidence="1">The sequence shown here is derived from an EMBL/GenBank/DDBJ whole genome shotgun (WGS) entry which is preliminary data.</text>
</comment>
<reference evidence="1 2" key="1">
    <citation type="submission" date="2019-03" db="EMBL/GenBank/DDBJ databases">
        <title>Genomic Encyclopedia of Type Strains, Phase IV (KMG-IV): sequencing the most valuable type-strain genomes for metagenomic binning, comparative biology and taxonomic classification.</title>
        <authorList>
            <person name="Goeker M."/>
        </authorList>
    </citation>
    <scope>NUCLEOTIDE SEQUENCE [LARGE SCALE GENOMIC DNA]</scope>
    <source>
        <strain evidence="1 2">DSM 24766</strain>
    </source>
</reference>
<protein>
    <submittedName>
        <fullName evidence="1">Uncharacterized protein</fullName>
    </submittedName>
</protein>
<organism evidence="1 2">
    <name type="scientific">Rhodovulum bhavnagarense</name>
    <dbReference type="NCBI Taxonomy" id="992286"/>
    <lineage>
        <taxon>Bacteria</taxon>
        <taxon>Pseudomonadati</taxon>
        <taxon>Pseudomonadota</taxon>
        <taxon>Alphaproteobacteria</taxon>
        <taxon>Rhodobacterales</taxon>
        <taxon>Paracoccaceae</taxon>
        <taxon>Rhodovulum</taxon>
    </lineage>
</organism>
<gene>
    <name evidence="1" type="ORF">EV663_101532</name>
</gene>
<dbReference type="EMBL" id="SLXU01000001">
    <property type="protein sequence ID" value="TCP63264.1"/>
    <property type="molecule type" value="Genomic_DNA"/>
</dbReference>
<proteinExistence type="predicted"/>
<dbReference type="RefSeq" id="WP_132950193.1">
    <property type="nucleotide sequence ID" value="NZ_SLXU01000001.1"/>
</dbReference>
<accession>A0A4R2RK35</accession>
<dbReference type="Proteomes" id="UP000295050">
    <property type="component" value="Unassembled WGS sequence"/>
</dbReference>
<evidence type="ECO:0000313" key="2">
    <source>
        <dbReference type="Proteomes" id="UP000295050"/>
    </source>
</evidence>